<dbReference type="PANTHER" id="PTHR43537">
    <property type="entry name" value="TRANSCRIPTIONAL REGULATOR, GNTR FAMILY"/>
    <property type="match status" value="1"/>
</dbReference>
<dbReference type="InterPro" id="IPR008920">
    <property type="entry name" value="TF_FadR/GntR_C"/>
</dbReference>
<reference evidence="5 6" key="1">
    <citation type="submission" date="2022-12" db="EMBL/GenBank/DDBJ databases">
        <title>Microbacterium terricola strain KV-448 chromosome, complete genome.</title>
        <authorList>
            <person name="Oshima T."/>
            <person name="Moriya T."/>
            <person name="Bessho Y."/>
        </authorList>
    </citation>
    <scope>NUCLEOTIDE SEQUENCE [LARGE SCALE GENOMIC DNA]</scope>
    <source>
        <strain evidence="5 6">KV-448</strain>
    </source>
</reference>
<dbReference type="Gene3D" id="1.10.10.10">
    <property type="entry name" value="Winged helix-like DNA-binding domain superfamily/Winged helix DNA-binding domain"/>
    <property type="match status" value="1"/>
</dbReference>
<dbReference type="SMART" id="SM00345">
    <property type="entry name" value="HTH_GNTR"/>
    <property type="match status" value="1"/>
</dbReference>
<dbReference type="Proteomes" id="UP001317779">
    <property type="component" value="Chromosome"/>
</dbReference>
<dbReference type="CDD" id="cd07377">
    <property type="entry name" value="WHTH_GntR"/>
    <property type="match status" value="1"/>
</dbReference>
<sequence>MNLGIRLAGAVYTDFDMTTKLAPLDPQGTVLGDEVYERLAAAILDGTLPAGERLRDQDLAAMLGVSRTPVREALQRLVRAGLVEVAPHRYTRVRERSPKRRADTHDFIVLFMGNVVRLSVERASDDEIAELLARADDIVDASRASDVDRLLLASGAFLDAATAATDNEAFKRVLAEAQVAIRHNLDGWHPFIECPIERTAAYEELREAIAARDGAAAEARIRAVHGFS</sequence>
<feature type="domain" description="HTH gntR-type" evidence="4">
    <location>
        <begin position="29"/>
        <end position="96"/>
    </location>
</feature>
<dbReference type="InterPro" id="IPR036388">
    <property type="entry name" value="WH-like_DNA-bd_sf"/>
</dbReference>
<organism evidence="5 6">
    <name type="scientific">Microbacterium terricola</name>
    <dbReference type="NCBI Taxonomy" id="344163"/>
    <lineage>
        <taxon>Bacteria</taxon>
        <taxon>Bacillati</taxon>
        <taxon>Actinomycetota</taxon>
        <taxon>Actinomycetes</taxon>
        <taxon>Micrococcales</taxon>
        <taxon>Microbacteriaceae</taxon>
        <taxon>Microbacterium</taxon>
    </lineage>
</organism>
<evidence type="ECO:0000313" key="5">
    <source>
        <dbReference type="EMBL" id="BDV29385.1"/>
    </source>
</evidence>
<proteinExistence type="predicted"/>
<dbReference type="PRINTS" id="PR00035">
    <property type="entry name" value="HTHGNTR"/>
</dbReference>
<dbReference type="InterPro" id="IPR036390">
    <property type="entry name" value="WH_DNA-bd_sf"/>
</dbReference>
<dbReference type="PROSITE" id="PS50949">
    <property type="entry name" value="HTH_GNTR"/>
    <property type="match status" value="1"/>
</dbReference>
<name>A0ABM8DUX6_9MICO</name>
<evidence type="ECO:0000256" key="1">
    <source>
        <dbReference type="ARBA" id="ARBA00023015"/>
    </source>
</evidence>
<dbReference type="InterPro" id="IPR000524">
    <property type="entry name" value="Tscrpt_reg_HTH_GntR"/>
</dbReference>
<keyword evidence="6" id="KW-1185">Reference proteome</keyword>
<dbReference type="Pfam" id="PF00392">
    <property type="entry name" value="GntR"/>
    <property type="match status" value="1"/>
</dbReference>
<evidence type="ECO:0000256" key="3">
    <source>
        <dbReference type="ARBA" id="ARBA00023163"/>
    </source>
</evidence>
<dbReference type="PANTHER" id="PTHR43537:SF49">
    <property type="entry name" value="TRANSCRIPTIONAL REGULATORY PROTEIN"/>
    <property type="match status" value="1"/>
</dbReference>
<dbReference type="Pfam" id="PF07729">
    <property type="entry name" value="FCD"/>
    <property type="match status" value="1"/>
</dbReference>
<evidence type="ECO:0000259" key="4">
    <source>
        <dbReference type="PROSITE" id="PS50949"/>
    </source>
</evidence>
<keyword evidence="1" id="KW-0805">Transcription regulation</keyword>
<evidence type="ECO:0000313" key="6">
    <source>
        <dbReference type="Proteomes" id="UP001317779"/>
    </source>
</evidence>
<keyword evidence="2" id="KW-0238">DNA-binding</keyword>
<protein>
    <recommendedName>
        <fullName evidence="4">HTH gntR-type domain-containing protein</fullName>
    </recommendedName>
</protein>
<dbReference type="SUPFAM" id="SSF48008">
    <property type="entry name" value="GntR ligand-binding domain-like"/>
    <property type="match status" value="1"/>
</dbReference>
<keyword evidence="3" id="KW-0804">Transcription</keyword>
<dbReference type="SUPFAM" id="SSF46785">
    <property type="entry name" value="Winged helix' DNA-binding domain"/>
    <property type="match status" value="1"/>
</dbReference>
<dbReference type="EMBL" id="AP027141">
    <property type="protein sequence ID" value="BDV29385.1"/>
    <property type="molecule type" value="Genomic_DNA"/>
</dbReference>
<gene>
    <name evidence="5" type="ORF">Microterr_00450</name>
</gene>
<dbReference type="InterPro" id="IPR011711">
    <property type="entry name" value="GntR_C"/>
</dbReference>
<evidence type="ECO:0000256" key="2">
    <source>
        <dbReference type="ARBA" id="ARBA00023125"/>
    </source>
</evidence>
<dbReference type="Gene3D" id="1.20.120.530">
    <property type="entry name" value="GntR ligand-binding domain-like"/>
    <property type="match status" value="1"/>
</dbReference>
<accession>A0ABM8DUX6</accession>